<feature type="coiled-coil region" evidence="2">
    <location>
        <begin position="561"/>
        <end position="661"/>
    </location>
</feature>
<proteinExistence type="predicted"/>
<evidence type="ECO:0000313" key="5">
    <source>
        <dbReference type="EMBL" id="KAF7231150.1"/>
    </source>
</evidence>
<dbReference type="Proteomes" id="UP000822369">
    <property type="component" value="Chromosome 1"/>
</dbReference>
<accession>A0A8C6NKP3</accession>
<dbReference type="Pfam" id="PF09727">
    <property type="entry name" value="CortBP2"/>
    <property type="match status" value="1"/>
</dbReference>
<dbReference type="GeneTree" id="ENSGT00950000182852"/>
<sequence>MRSRSCTAEGPEDGIFQQHKGITKQNEKRIPFTMKAMKRIKVPKEEKDRSEMMQKPPKAETPELSKEDLIHLLGIMEGEVQAREDFIRLLKSDRTCPETLEAHYGSAIPTKPLQALQRDAMLLRSSCSSDDVYQKPMIELDRLEVKQKETYRRMLEQLLLVEKYHRRTITELDSEKRKHADFITKSDDFTNLLEKERERLKSLLEQEKAHQAHKDQDHSRTLEKVQAELVKLKSFALMLVDEQQLYIKQMDQQTQKIQNLSQKLQQKEQKLGALSKTIKEDEEKVLKLEAELELQQAKFSQESENMKAKLINQDSQNQQLKLKLAGLTQRVEELDENNKVLQMSEDGLLELREKISKGECGNSSTMAELQNLRKKVLEMEGKDEEILKSESQCRELRKRMQDEENQSKELRLEIDKLQKRLVELEKLEESFNKSKSECSQLHLNLEKERRAVKNLASEWEKSKSQLKDLESSQSKLGKAEKGFKDDLVKLKSFTVLLVEERKNVSERLKQEEQKSEVLSKMLKIEQQKVTQVTEKLIEESKKLLKLKTEMEIQEMTFIAEKEELKSHLSSEEEKSTELSKKLEEMKIRVNGLEETKMALQRTLSTSTNTCIEDDNTVKELTLEVERLTGRLKQLEGVKGDLMKTEDEYDLLEKKFRAEQDKANSLSKVVEEMRIQMSRSKEKGETTGPEGELRSRCKMEEAKTRELQADIQALKEKIHELMNKEDQLSQLQMDFFVLQQRIMEEEEQKKSMGKEVEDLSNQLEAVKRYSRALRPSMNGRRMVDVPVTSTAVQTDMVTNESTEDQTAIGFIQKSVLEENHLMRNLRQQGIRRPSVLERYPPASAELRMRNTRTPWMNRKEAIMMTQTLSEKSQDSASPHPPDTSQRSGQPLHIRVMPDHKNTTATLEITSPRAEDFFSSTTIIPTLGLQKTRITIVPKPTTLASKTKRCDISGGLNQAKSPVTITTTSRTKSPEEINSSSSGPQSAVSIITVSTTPVAEVCCSLDHSETTAGSPISNMTSEKQLESIRKYKSNIVTTEDKKIHIHLGPRLKGPLQGAEGSILTLRPADLSSESRESPPKTVLHSPKQPMMEKVPPSKKTSSITITPIAPIMPTTSRSTQSPPDSEMLSVRGTATQIPVSLKSKATMARMEPLCEGQPMKTELRKAVVCSSAYAAGGKS</sequence>
<dbReference type="AlphaFoldDB" id="A0A8C6NKP3"/>
<name>A0A8C6NKP3_NOTFU</name>
<reference evidence="6" key="3">
    <citation type="submission" date="2025-05" db="UniProtKB">
        <authorList>
            <consortium name="Ensembl"/>
        </authorList>
    </citation>
    <scope>IDENTIFICATION</scope>
</reference>
<dbReference type="PANTHER" id="PTHR23166">
    <property type="entry name" value="FILAMIN/GPBP-INTERACTING PROTEIN"/>
    <property type="match status" value="1"/>
</dbReference>
<evidence type="ECO:0000256" key="1">
    <source>
        <dbReference type="ARBA" id="ARBA00023054"/>
    </source>
</evidence>
<protein>
    <submittedName>
        <fullName evidence="6">Filamin A interacting protein 1</fullName>
    </submittedName>
    <submittedName>
        <fullName evidence="5">Filamin-A-interacting protein 1-like</fullName>
    </submittedName>
</protein>
<evidence type="ECO:0000256" key="3">
    <source>
        <dbReference type="SAM" id="MobiDB-lite"/>
    </source>
</evidence>
<dbReference type="KEGG" id="nfu:107377956"/>
<dbReference type="OMA" id="PLHIRVM"/>
<feature type="region of interest" description="Disordered" evidence="3">
    <location>
        <begin position="1067"/>
        <end position="1100"/>
    </location>
</feature>
<feature type="coiled-coil region" evidence="2">
    <location>
        <begin position="501"/>
        <end position="528"/>
    </location>
</feature>
<evidence type="ECO:0000313" key="7">
    <source>
        <dbReference type="Proteomes" id="UP000694548"/>
    </source>
</evidence>
<feature type="region of interest" description="Disordered" evidence="3">
    <location>
        <begin position="866"/>
        <end position="891"/>
    </location>
</feature>
<dbReference type="InterPro" id="IPR019131">
    <property type="entry name" value="Cortactin-binding_p2_N"/>
</dbReference>
<organism evidence="6 7">
    <name type="scientific">Nothobranchius furzeri</name>
    <name type="common">Turquoise killifish</name>
    <dbReference type="NCBI Taxonomy" id="105023"/>
    <lineage>
        <taxon>Eukaryota</taxon>
        <taxon>Metazoa</taxon>
        <taxon>Chordata</taxon>
        <taxon>Craniata</taxon>
        <taxon>Vertebrata</taxon>
        <taxon>Euteleostomi</taxon>
        <taxon>Actinopterygii</taxon>
        <taxon>Neopterygii</taxon>
        <taxon>Teleostei</taxon>
        <taxon>Neoteleostei</taxon>
        <taxon>Acanthomorphata</taxon>
        <taxon>Ovalentaria</taxon>
        <taxon>Atherinomorphae</taxon>
        <taxon>Cyprinodontiformes</taxon>
        <taxon>Nothobranchiidae</taxon>
        <taxon>Nothobranchius</taxon>
    </lineage>
</organism>
<dbReference type="EMBL" id="JAAVVJ010000001">
    <property type="protein sequence ID" value="KAF7231150.1"/>
    <property type="molecule type" value="Genomic_DNA"/>
</dbReference>
<keyword evidence="7" id="KW-1185">Reference proteome</keyword>
<evidence type="ECO:0000256" key="2">
    <source>
        <dbReference type="SAM" id="Coils"/>
    </source>
</evidence>
<feature type="region of interest" description="Disordered" evidence="3">
    <location>
        <begin position="1"/>
        <end position="63"/>
    </location>
</feature>
<feature type="compositionally biased region" description="Polar residues" evidence="3">
    <location>
        <begin position="866"/>
        <end position="887"/>
    </location>
</feature>
<dbReference type="Proteomes" id="UP000694548">
    <property type="component" value="Chromosome sgr04"/>
</dbReference>
<dbReference type="InterPro" id="IPR050719">
    <property type="entry name" value="Cortactin-Actin_Reg"/>
</dbReference>
<dbReference type="Ensembl" id="ENSNFUT00015008678.1">
    <property type="protein sequence ID" value="ENSNFUP00015008254.1"/>
    <property type="gene ID" value="ENSNFUG00015004042.1"/>
</dbReference>
<feature type="coiled-coil region" evidence="2">
    <location>
        <begin position="243"/>
        <end position="458"/>
    </location>
</feature>
<evidence type="ECO:0000259" key="4">
    <source>
        <dbReference type="Pfam" id="PF09727"/>
    </source>
</evidence>
<reference evidence="5" key="2">
    <citation type="submission" date="2020-03" db="EMBL/GenBank/DDBJ databases">
        <title>Intra-Species Differences in Population Size shape Life History and Genome Evolution.</title>
        <authorList>
            <person name="Willemsen D."/>
            <person name="Cui R."/>
            <person name="Valenzano D.R."/>
        </authorList>
    </citation>
    <scope>NUCLEOTIDE SEQUENCE</scope>
    <source>
        <strain evidence="5">GRZ</strain>
        <tissue evidence="5">Whole</tissue>
    </source>
</reference>
<feature type="compositionally biased region" description="Basic and acidic residues" evidence="3">
    <location>
        <begin position="42"/>
        <end position="63"/>
    </location>
</feature>
<feature type="region of interest" description="Disordered" evidence="3">
    <location>
        <begin position="677"/>
        <end position="700"/>
    </location>
</feature>
<gene>
    <name evidence="6" type="primary">FILIP1</name>
    <name evidence="5" type="ORF">G4P62_004557</name>
</gene>
<evidence type="ECO:0000313" key="6">
    <source>
        <dbReference type="Ensembl" id="ENSNFUP00015008254.1"/>
    </source>
</evidence>
<feature type="domain" description="Cortactin-binding protein-2 N-terminal" evidence="4">
    <location>
        <begin position="63"/>
        <end position="244"/>
    </location>
</feature>
<feature type="region of interest" description="Disordered" evidence="3">
    <location>
        <begin position="962"/>
        <end position="984"/>
    </location>
</feature>
<keyword evidence="1 2" id="KW-0175">Coiled coil</keyword>
<reference evidence="6" key="1">
    <citation type="submission" date="2014-08" db="EMBL/GenBank/DDBJ databases">
        <authorList>
            <person name="Senf B."/>
            <person name="Petzold A."/>
            <person name="Downie B.R."/>
            <person name="Koch P."/>
            <person name="Platzer M."/>
        </authorList>
    </citation>
    <scope>NUCLEOTIDE SEQUENCE [LARGE SCALE GENOMIC DNA]</scope>
    <source>
        <strain evidence="6">GRZ</strain>
    </source>
</reference>
<feature type="coiled-coil region" evidence="2">
    <location>
        <begin position="186"/>
        <end position="213"/>
    </location>
</feature>
<dbReference type="PANTHER" id="PTHR23166:SF3">
    <property type="entry name" value="FILAMIN-A-INTERACTING PROTEIN 1"/>
    <property type="match status" value="1"/>
</dbReference>